<dbReference type="EMBL" id="JASCZI010181739">
    <property type="protein sequence ID" value="MED6185600.1"/>
    <property type="molecule type" value="Genomic_DNA"/>
</dbReference>
<evidence type="ECO:0000313" key="3">
    <source>
        <dbReference type="EMBL" id="MED6185600.1"/>
    </source>
</evidence>
<keyword evidence="4" id="KW-1185">Reference proteome</keyword>
<comment type="caution">
    <text evidence="3">The sequence shown here is derived from an EMBL/GenBank/DDBJ whole genome shotgun (WGS) entry which is preliminary data.</text>
</comment>
<name>A0ABU6WM44_9FABA</name>
<protein>
    <recommendedName>
        <fullName evidence="2">Retrotransposon gag domain-containing protein</fullName>
    </recommendedName>
</protein>
<feature type="region of interest" description="Disordered" evidence="1">
    <location>
        <begin position="1"/>
        <end position="30"/>
    </location>
</feature>
<evidence type="ECO:0000313" key="4">
    <source>
        <dbReference type="Proteomes" id="UP001341840"/>
    </source>
</evidence>
<proteinExistence type="predicted"/>
<organism evidence="3 4">
    <name type="scientific">Stylosanthes scabra</name>
    <dbReference type="NCBI Taxonomy" id="79078"/>
    <lineage>
        <taxon>Eukaryota</taxon>
        <taxon>Viridiplantae</taxon>
        <taxon>Streptophyta</taxon>
        <taxon>Embryophyta</taxon>
        <taxon>Tracheophyta</taxon>
        <taxon>Spermatophyta</taxon>
        <taxon>Magnoliopsida</taxon>
        <taxon>eudicotyledons</taxon>
        <taxon>Gunneridae</taxon>
        <taxon>Pentapetalae</taxon>
        <taxon>rosids</taxon>
        <taxon>fabids</taxon>
        <taxon>Fabales</taxon>
        <taxon>Fabaceae</taxon>
        <taxon>Papilionoideae</taxon>
        <taxon>50 kb inversion clade</taxon>
        <taxon>dalbergioids sensu lato</taxon>
        <taxon>Dalbergieae</taxon>
        <taxon>Pterocarpus clade</taxon>
        <taxon>Stylosanthes</taxon>
    </lineage>
</organism>
<accession>A0ABU6WM44</accession>
<sequence length="139" mass="16107">MAESGNTHSGENRPPRRRSSTPRNLNLNLGTPQVRMGTMKGHMEQQNLGVGGGGTPAQGNFFTPPHWKYLRVFRNHYELKIRELPKSLIGWAFTWYAKLRANSINTWEQIVMEFRNKFLEEEPSMHIMDLGRVKQRQGE</sequence>
<feature type="domain" description="Retrotransposon gag" evidence="2">
    <location>
        <begin position="87"/>
        <end position="135"/>
    </location>
</feature>
<reference evidence="3 4" key="1">
    <citation type="journal article" date="2023" name="Plants (Basel)">
        <title>Bridging the Gap: Combining Genomics and Transcriptomics Approaches to Understand Stylosanthes scabra, an Orphan Legume from the Brazilian Caatinga.</title>
        <authorList>
            <person name="Ferreira-Neto J.R.C."/>
            <person name="da Silva M.D."/>
            <person name="Binneck E."/>
            <person name="de Melo N.F."/>
            <person name="da Silva R.H."/>
            <person name="de Melo A.L.T.M."/>
            <person name="Pandolfi V."/>
            <person name="Bustamante F.O."/>
            <person name="Brasileiro-Vidal A.C."/>
            <person name="Benko-Iseppon A.M."/>
        </authorList>
    </citation>
    <scope>NUCLEOTIDE SEQUENCE [LARGE SCALE GENOMIC DNA]</scope>
    <source>
        <tissue evidence="3">Leaves</tissue>
    </source>
</reference>
<dbReference type="InterPro" id="IPR005162">
    <property type="entry name" value="Retrotrans_gag_dom"/>
</dbReference>
<gene>
    <name evidence="3" type="ORF">PIB30_058693</name>
</gene>
<dbReference type="Pfam" id="PF03732">
    <property type="entry name" value="Retrotrans_gag"/>
    <property type="match status" value="1"/>
</dbReference>
<evidence type="ECO:0000256" key="1">
    <source>
        <dbReference type="SAM" id="MobiDB-lite"/>
    </source>
</evidence>
<evidence type="ECO:0000259" key="2">
    <source>
        <dbReference type="Pfam" id="PF03732"/>
    </source>
</evidence>
<dbReference type="Proteomes" id="UP001341840">
    <property type="component" value="Unassembled WGS sequence"/>
</dbReference>